<dbReference type="EMBL" id="SFCI01000028">
    <property type="protein sequence ID" value="TFY83453.1"/>
    <property type="molecule type" value="Genomic_DNA"/>
</dbReference>
<sequence>MLRTRSFTFDHAPPADGLRVPPPTSIIAPDFQMPNVIVHPPEEERDEVEPCTVFDAAEAHLFAMEPFTSPEMVALDAKLGIWQQVVHPDSDNAPFFSRSSNQENGIILPRRGSFHHGRPESPLGIFTDDGSPRWMRVDDSDDVVEVVKVRRRDGRDVGEAPKAGIKKGKTFKARATQAFRSIKNVAKTKRVTAQDAFSEKEPERPDSVEELARRMEDVPARPATPKLTRRTSLALTQIFGRSNPQPSDEAPPADKPDSPIKVSSSMSSTFSIRRASSFSVTTSTTSNDTLRPPMAVESERPASPSLSTKSTTRRRLSFLNLRRVFSDAVSPSSPVSPISTAHGATSDSLPSSVEPEPETPVDEAYPHQFSPPALVSVDLDMQEADPFRHEEPRKSMASQISAAAAEAAGDISFEAHLDSLHFDSLSFDPDAFDISV</sequence>
<reference evidence="2 3" key="1">
    <citation type="submission" date="2019-02" db="EMBL/GenBank/DDBJ databases">
        <title>Genome sequencing of the rare red list fungi Hericium alpestre (H. flagellum).</title>
        <authorList>
            <person name="Buettner E."/>
            <person name="Kellner H."/>
        </authorList>
    </citation>
    <scope>NUCLEOTIDE SEQUENCE [LARGE SCALE GENOMIC DNA]</scope>
    <source>
        <strain evidence="2 3">DSM 108284</strain>
    </source>
</reference>
<feature type="region of interest" description="Disordered" evidence="1">
    <location>
        <begin position="215"/>
        <end position="312"/>
    </location>
</feature>
<feature type="compositionally biased region" description="Polar residues" evidence="1">
    <location>
        <begin position="230"/>
        <end position="246"/>
    </location>
</feature>
<feature type="compositionally biased region" description="Low complexity" evidence="1">
    <location>
        <begin position="263"/>
        <end position="289"/>
    </location>
</feature>
<comment type="caution">
    <text evidence="2">The sequence shown here is derived from an EMBL/GenBank/DDBJ whole genome shotgun (WGS) entry which is preliminary data.</text>
</comment>
<name>A0A4Z0AAU3_9AGAM</name>
<accession>A0A4Z0AAU3</accession>
<dbReference type="AlphaFoldDB" id="A0A4Z0AAU3"/>
<protein>
    <submittedName>
        <fullName evidence="2">Uncharacterized protein</fullName>
    </submittedName>
</protein>
<feature type="compositionally biased region" description="Low complexity" evidence="1">
    <location>
        <begin position="328"/>
        <end position="339"/>
    </location>
</feature>
<evidence type="ECO:0000256" key="1">
    <source>
        <dbReference type="SAM" id="MobiDB-lite"/>
    </source>
</evidence>
<evidence type="ECO:0000313" key="2">
    <source>
        <dbReference type="EMBL" id="TFY83453.1"/>
    </source>
</evidence>
<dbReference type="OrthoDB" id="3066311at2759"/>
<feature type="region of interest" description="Disordered" evidence="1">
    <location>
        <begin position="1"/>
        <end position="23"/>
    </location>
</feature>
<evidence type="ECO:0000313" key="3">
    <source>
        <dbReference type="Proteomes" id="UP000298061"/>
    </source>
</evidence>
<proteinExistence type="predicted"/>
<feature type="region of interest" description="Disordered" evidence="1">
    <location>
        <begin position="328"/>
        <end position="369"/>
    </location>
</feature>
<dbReference type="Proteomes" id="UP000298061">
    <property type="component" value="Unassembled WGS sequence"/>
</dbReference>
<gene>
    <name evidence="2" type="ORF">EWM64_g560</name>
</gene>
<keyword evidence="3" id="KW-1185">Reference proteome</keyword>
<organism evidence="2 3">
    <name type="scientific">Hericium alpestre</name>
    <dbReference type="NCBI Taxonomy" id="135208"/>
    <lineage>
        <taxon>Eukaryota</taxon>
        <taxon>Fungi</taxon>
        <taxon>Dikarya</taxon>
        <taxon>Basidiomycota</taxon>
        <taxon>Agaricomycotina</taxon>
        <taxon>Agaricomycetes</taxon>
        <taxon>Russulales</taxon>
        <taxon>Hericiaceae</taxon>
        <taxon>Hericium</taxon>
    </lineage>
</organism>